<feature type="compositionally biased region" description="Polar residues" evidence="1">
    <location>
        <begin position="16"/>
        <end position="25"/>
    </location>
</feature>
<dbReference type="InterPro" id="IPR001005">
    <property type="entry name" value="SANT/Myb"/>
</dbReference>
<gene>
    <name evidence="4" type="ORF">V6N11_052017</name>
</gene>
<feature type="compositionally biased region" description="Basic and acidic residues" evidence="1">
    <location>
        <begin position="117"/>
        <end position="126"/>
    </location>
</feature>
<name>A0ABR2U9I8_9ROSI</name>
<evidence type="ECO:0000256" key="1">
    <source>
        <dbReference type="SAM" id="MobiDB-lite"/>
    </source>
</evidence>
<comment type="caution">
    <text evidence="4">The sequence shown here is derived from an EMBL/GenBank/DDBJ whole genome shotgun (WGS) entry which is preliminary data.</text>
</comment>
<keyword evidence="2" id="KW-0472">Membrane</keyword>
<feature type="transmembrane region" description="Helical" evidence="2">
    <location>
        <begin position="60"/>
        <end position="77"/>
    </location>
</feature>
<feature type="domain" description="Myb-like" evidence="3">
    <location>
        <begin position="256"/>
        <end position="297"/>
    </location>
</feature>
<dbReference type="SUPFAM" id="SSF46689">
    <property type="entry name" value="Homeodomain-like"/>
    <property type="match status" value="2"/>
</dbReference>
<dbReference type="PROSITE" id="PS50090">
    <property type="entry name" value="MYB_LIKE"/>
    <property type="match status" value="1"/>
</dbReference>
<dbReference type="InterPro" id="IPR044634">
    <property type="entry name" value="Zuotin/DnaJC2"/>
</dbReference>
<evidence type="ECO:0000256" key="2">
    <source>
        <dbReference type="SAM" id="Phobius"/>
    </source>
</evidence>
<feature type="compositionally biased region" description="Basic and acidic residues" evidence="1">
    <location>
        <begin position="100"/>
        <end position="110"/>
    </location>
</feature>
<keyword evidence="2" id="KW-0812">Transmembrane</keyword>
<feature type="region of interest" description="Disordered" evidence="1">
    <location>
        <begin position="1"/>
        <end position="31"/>
    </location>
</feature>
<dbReference type="Pfam" id="PF23082">
    <property type="entry name" value="Myb_DNA-binding_2"/>
    <property type="match status" value="1"/>
</dbReference>
<reference evidence="4 5" key="1">
    <citation type="journal article" date="2024" name="G3 (Bethesda)">
        <title>Genome assembly of Hibiscus sabdariffa L. provides insights into metabolisms of medicinal natural products.</title>
        <authorList>
            <person name="Kim T."/>
        </authorList>
    </citation>
    <scope>NUCLEOTIDE SEQUENCE [LARGE SCALE GENOMIC DNA]</scope>
    <source>
        <strain evidence="4">TK-2024</strain>
        <tissue evidence="4">Old leaves</tissue>
    </source>
</reference>
<dbReference type="PANTHER" id="PTHR43999">
    <property type="entry name" value="DNAJ HOMOLOG SUBFAMILY C MEMBER 2"/>
    <property type="match status" value="1"/>
</dbReference>
<evidence type="ECO:0000259" key="3">
    <source>
        <dbReference type="PROSITE" id="PS50090"/>
    </source>
</evidence>
<feature type="transmembrane region" description="Helical" evidence="2">
    <location>
        <begin position="36"/>
        <end position="54"/>
    </location>
</feature>
<feature type="compositionally biased region" description="Basic and acidic residues" evidence="1">
    <location>
        <begin position="1"/>
        <end position="10"/>
    </location>
</feature>
<accession>A0ABR2U9I8</accession>
<dbReference type="SMART" id="SM00717">
    <property type="entry name" value="SANT"/>
    <property type="match status" value="2"/>
</dbReference>
<dbReference type="Gene3D" id="1.10.10.60">
    <property type="entry name" value="Homeodomain-like"/>
    <property type="match status" value="2"/>
</dbReference>
<dbReference type="EMBL" id="JBBPBN010000001">
    <property type="protein sequence ID" value="KAK9046117.1"/>
    <property type="molecule type" value="Genomic_DNA"/>
</dbReference>
<feature type="region of interest" description="Disordered" evidence="1">
    <location>
        <begin position="91"/>
        <end position="166"/>
    </location>
</feature>
<feature type="compositionally biased region" description="Basic and acidic residues" evidence="1">
    <location>
        <begin position="145"/>
        <end position="166"/>
    </location>
</feature>
<keyword evidence="5" id="KW-1185">Reference proteome</keyword>
<dbReference type="PANTHER" id="PTHR43999:SF3">
    <property type="entry name" value="TRANSCRIPTION FACTOR MAMYB"/>
    <property type="match status" value="1"/>
</dbReference>
<keyword evidence="2" id="KW-1133">Transmembrane helix</keyword>
<protein>
    <recommendedName>
        <fullName evidence="3">Myb-like domain-containing protein</fullName>
    </recommendedName>
</protein>
<dbReference type="CDD" id="cd00167">
    <property type="entry name" value="SANT"/>
    <property type="match status" value="1"/>
</dbReference>
<dbReference type="Proteomes" id="UP001396334">
    <property type="component" value="Unassembled WGS sequence"/>
</dbReference>
<proteinExistence type="predicted"/>
<evidence type="ECO:0000313" key="4">
    <source>
        <dbReference type="EMBL" id="KAK9046117.1"/>
    </source>
</evidence>
<sequence>MEFLDEDARPRFLFQSRPQPNSSSPEKIPQKPSKPLLFVSLLISSLLLSLSLFSIESEPFKSLLFWLSLSFLVGPFAPPSLTGGDIRVGVGPIIPDPIDQEPHPEPESKKKSSQRRSKADKVDEPSGNRASLVEEANGFPHLKVKSKDSNGLSKKEDVGSNFDGGEKEWSEADVEMLKKQMVKNPVGKPGRWEAIAEAFNGRHKMESVIKKSKELGEKRADDADSYAKFLKNRKPLDTRMNEEGITGNQDSGAVVWNSAEDIALLNALKAFPKDVAMRWEKIAAAVPGKSKAACMKRVAELKKDFRSSKAGNRLTAAVFCPVSNELGREPALLNLGMCFDNKTIPGTQTRFS</sequence>
<dbReference type="InterPro" id="IPR009057">
    <property type="entry name" value="Homeodomain-like_sf"/>
</dbReference>
<organism evidence="4 5">
    <name type="scientific">Hibiscus sabdariffa</name>
    <name type="common">roselle</name>
    <dbReference type="NCBI Taxonomy" id="183260"/>
    <lineage>
        <taxon>Eukaryota</taxon>
        <taxon>Viridiplantae</taxon>
        <taxon>Streptophyta</taxon>
        <taxon>Embryophyta</taxon>
        <taxon>Tracheophyta</taxon>
        <taxon>Spermatophyta</taxon>
        <taxon>Magnoliopsida</taxon>
        <taxon>eudicotyledons</taxon>
        <taxon>Gunneridae</taxon>
        <taxon>Pentapetalae</taxon>
        <taxon>rosids</taxon>
        <taxon>malvids</taxon>
        <taxon>Malvales</taxon>
        <taxon>Malvaceae</taxon>
        <taxon>Malvoideae</taxon>
        <taxon>Hibiscus</taxon>
    </lineage>
</organism>
<evidence type="ECO:0000313" key="5">
    <source>
        <dbReference type="Proteomes" id="UP001396334"/>
    </source>
</evidence>